<feature type="domain" description="C2H2-type" evidence="3">
    <location>
        <begin position="627"/>
        <end position="658"/>
    </location>
</feature>
<dbReference type="Proteomes" id="UP000184330">
    <property type="component" value="Unassembled WGS sequence"/>
</dbReference>
<dbReference type="PROSITE" id="PS00028">
    <property type="entry name" value="ZINC_FINGER_C2H2_1"/>
    <property type="match status" value="1"/>
</dbReference>
<keyword evidence="5" id="KW-1185">Reference proteome</keyword>
<feature type="region of interest" description="Disordered" evidence="2">
    <location>
        <begin position="530"/>
        <end position="576"/>
    </location>
</feature>
<evidence type="ECO:0000259" key="3">
    <source>
        <dbReference type="PROSITE" id="PS50157"/>
    </source>
</evidence>
<evidence type="ECO:0000256" key="1">
    <source>
        <dbReference type="PROSITE-ProRule" id="PRU00042"/>
    </source>
</evidence>
<dbReference type="PROSITE" id="PS50157">
    <property type="entry name" value="ZINC_FINGER_C2H2_2"/>
    <property type="match status" value="1"/>
</dbReference>
<organism evidence="4 5">
    <name type="scientific">Phialocephala subalpina</name>
    <dbReference type="NCBI Taxonomy" id="576137"/>
    <lineage>
        <taxon>Eukaryota</taxon>
        <taxon>Fungi</taxon>
        <taxon>Dikarya</taxon>
        <taxon>Ascomycota</taxon>
        <taxon>Pezizomycotina</taxon>
        <taxon>Leotiomycetes</taxon>
        <taxon>Helotiales</taxon>
        <taxon>Mollisiaceae</taxon>
        <taxon>Phialocephala</taxon>
        <taxon>Phialocephala fortinii species complex</taxon>
    </lineage>
</organism>
<dbReference type="GO" id="GO:0008270">
    <property type="term" value="F:zinc ion binding"/>
    <property type="evidence" value="ECO:0007669"/>
    <property type="project" value="UniProtKB-KW"/>
</dbReference>
<keyword evidence="1" id="KW-0863">Zinc-finger</keyword>
<accession>A0A1L7X7M3</accession>
<dbReference type="EMBL" id="FJOG01000017">
    <property type="protein sequence ID" value="CZR61012.1"/>
    <property type="molecule type" value="Genomic_DNA"/>
</dbReference>
<protein>
    <recommendedName>
        <fullName evidence="3">C2H2-type domain-containing protein</fullName>
    </recommendedName>
</protein>
<sequence>MKRQGHTSLRRASLERISASLRKKNRISMDTTSTTADYVEREIGSSGIRTATHKTSHHQFLTWVTYSRDLSPDITEEQQRTCPVCESKFRDRRSMLQHICVLVDDSETYSVGVDSTRAAWERIELPSEHFAGPDARKYRVELATNKTTSSPLSAAELDGDWPTLDLNSGSEAWGPIELPPWQSAEFEEDYAGWPAVEMDGGPIPAEMPFWQPAELPGDDHGTSGHPKPASALEANHQEASNLSSLPIHEVNHAYLDDEFPPVDCGNIAKHSTDNAATQAEMPKQPNLRLETGNFATQWQCSHETNSNSVFYHNTVGSHVRESFPRYEEYSHNSMPDAEFPSPPTSPIMRHEHDTPVSPIENSLRSCPTSRSSRFSSLSSVLMDDTPTSSFSSCNVSVEPTYSSTSRVFEDREMCFEPDDMDSLPSSSVDGVDQMMYHNPEHANTSTSPTLVEDRGTRTSSFNFDVTNMSFQHDPFSDWNLSTSSASSSLDDFMMRPAQDTASFSPDLENDTGVTNRFDAEFSNTGFEHDLSSLRRSSGSDASWNPPSSTSPPDGALNSEEDLAQSPKSDKRRPLARSPAVRDVEVYKCTYGRCTFVPTGKRVYHKRTLQRHQDKCFYSPLPREKKPCKCTFPGCNKGFSRSDGLNAHRKTSGHQAKIELQFKEADHEMREEVGFL</sequence>
<feature type="region of interest" description="Disordered" evidence="2">
    <location>
        <begin position="213"/>
        <end position="237"/>
    </location>
</feature>
<dbReference type="InterPro" id="IPR036236">
    <property type="entry name" value="Znf_C2H2_sf"/>
</dbReference>
<dbReference type="InterPro" id="IPR013087">
    <property type="entry name" value="Znf_C2H2_type"/>
</dbReference>
<evidence type="ECO:0000313" key="4">
    <source>
        <dbReference type="EMBL" id="CZR61012.1"/>
    </source>
</evidence>
<gene>
    <name evidence="4" type="ORF">PAC_10908</name>
</gene>
<evidence type="ECO:0000256" key="2">
    <source>
        <dbReference type="SAM" id="MobiDB-lite"/>
    </source>
</evidence>
<keyword evidence="1" id="KW-0862">Zinc</keyword>
<feature type="compositionally biased region" description="Low complexity" evidence="2">
    <location>
        <begin position="533"/>
        <end position="542"/>
    </location>
</feature>
<keyword evidence="1" id="KW-0479">Metal-binding</keyword>
<reference evidence="4 5" key="1">
    <citation type="submission" date="2016-03" db="EMBL/GenBank/DDBJ databases">
        <authorList>
            <person name="Ploux O."/>
        </authorList>
    </citation>
    <scope>NUCLEOTIDE SEQUENCE [LARGE SCALE GENOMIC DNA]</scope>
    <source>
        <strain evidence="4 5">UAMH 11012</strain>
    </source>
</reference>
<evidence type="ECO:0000313" key="5">
    <source>
        <dbReference type="Proteomes" id="UP000184330"/>
    </source>
</evidence>
<name>A0A1L7X7M3_9HELO</name>
<dbReference type="AlphaFoldDB" id="A0A1L7X7M3"/>
<dbReference type="Gene3D" id="3.30.160.60">
    <property type="entry name" value="Classic Zinc Finger"/>
    <property type="match status" value="1"/>
</dbReference>
<dbReference type="OrthoDB" id="3552884at2759"/>
<proteinExistence type="predicted"/>
<dbReference type="SUPFAM" id="SSF57667">
    <property type="entry name" value="beta-beta-alpha zinc fingers"/>
    <property type="match status" value="1"/>
</dbReference>